<dbReference type="InterPro" id="IPR032168">
    <property type="entry name" value="DUF5004"/>
</dbReference>
<proteinExistence type="predicted"/>
<evidence type="ECO:0000256" key="1">
    <source>
        <dbReference type="SAM" id="SignalP"/>
    </source>
</evidence>
<gene>
    <name evidence="2" type="ORF">ABTW24_21755</name>
    <name evidence="3" type="ORF">NCTC11429_02941</name>
</gene>
<sequence length="151" mass="17003">MMKKNTIRLLPMLMLLCAGLQSCTDELAKIPAEEPAKDITGDWKVIQLTRNGEDLGSRMLLDHFRISFKADGTYAVADQLPFVVHGSGTYRLEDPQYPFHIVLRPADGQEDVLLKFQFPIVKGRRQLSLSMSLGCAGNSYQYDLERQDPAD</sequence>
<dbReference type="EMBL" id="LR590484">
    <property type="protein sequence ID" value="VTR43874.1"/>
    <property type="molecule type" value="Genomic_DNA"/>
</dbReference>
<evidence type="ECO:0000313" key="2">
    <source>
        <dbReference type="EMBL" id="MEZ0454231.1"/>
    </source>
</evidence>
<dbReference type="RefSeq" id="WP_160169484.1">
    <property type="nucleotide sequence ID" value="NZ_JBEOQA010000002.1"/>
</dbReference>
<keyword evidence="1" id="KW-0732">Signal</keyword>
<reference evidence="2 5" key="2">
    <citation type="submission" date="2024-06" db="EMBL/GenBank/DDBJ databases">
        <title>Soil Sphingobacterium thalpophilum.</title>
        <authorList>
            <person name="Yang J."/>
            <person name="Li J."/>
        </authorList>
    </citation>
    <scope>NUCLEOTIDE SEQUENCE [LARGE SCALE GENOMIC DNA]</scope>
    <source>
        <strain evidence="2 5">22g91tb</strain>
    </source>
</reference>
<keyword evidence="5" id="KW-1185">Reference proteome</keyword>
<dbReference type="KEGG" id="stha:NCTC11429_02941"/>
<name>A0A4U9VKG9_9SPHI</name>
<organism evidence="3 4">
    <name type="scientific">Sphingobacterium thalpophilum</name>
    <dbReference type="NCBI Taxonomy" id="259"/>
    <lineage>
        <taxon>Bacteria</taxon>
        <taxon>Pseudomonadati</taxon>
        <taxon>Bacteroidota</taxon>
        <taxon>Sphingobacteriia</taxon>
        <taxon>Sphingobacteriales</taxon>
        <taxon>Sphingobacteriaceae</taxon>
        <taxon>Sphingobacterium</taxon>
    </lineage>
</organism>
<evidence type="ECO:0000313" key="4">
    <source>
        <dbReference type="Proteomes" id="UP000308196"/>
    </source>
</evidence>
<dbReference type="EMBL" id="JBEOQB010000007">
    <property type="protein sequence ID" value="MEZ0454231.1"/>
    <property type="molecule type" value="Genomic_DNA"/>
</dbReference>
<protein>
    <submittedName>
        <fullName evidence="2">DUF5004 domain-containing protein</fullName>
    </submittedName>
</protein>
<dbReference type="STRING" id="1123265.GCA_000686625_02621"/>
<dbReference type="AlphaFoldDB" id="A0A4U9VKG9"/>
<dbReference type="GeneID" id="78463634"/>
<evidence type="ECO:0000313" key="5">
    <source>
        <dbReference type="Proteomes" id="UP001566204"/>
    </source>
</evidence>
<feature type="signal peptide" evidence="1">
    <location>
        <begin position="1"/>
        <end position="24"/>
    </location>
</feature>
<dbReference type="PROSITE" id="PS51257">
    <property type="entry name" value="PROKAR_LIPOPROTEIN"/>
    <property type="match status" value="1"/>
</dbReference>
<reference evidence="3 4" key="1">
    <citation type="submission" date="2019-05" db="EMBL/GenBank/DDBJ databases">
        <authorList>
            <consortium name="Pathogen Informatics"/>
        </authorList>
    </citation>
    <scope>NUCLEOTIDE SEQUENCE [LARGE SCALE GENOMIC DNA]</scope>
    <source>
        <strain evidence="3 4">NCTC11429</strain>
    </source>
</reference>
<feature type="chain" id="PRO_5020263638" evidence="1">
    <location>
        <begin position="25"/>
        <end position="151"/>
    </location>
</feature>
<dbReference type="Pfam" id="PF16395">
    <property type="entry name" value="DUF5004"/>
    <property type="match status" value="1"/>
</dbReference>
<accession>A0A4U9VKG9</accession>
<dbReference type="Proteomes" id="UP001566204">
    <property type="component" value="Unassembled WGS sequence"/>
</dbReference>
<dbReference type="Proteomes" id="UP000308196">
    <property type="component" value="Chromosome"/>
</dbReference>
<evidence type="ECO:0000313" key="3">
    <source>
        <dbReference type="EMBL" id="VTR43874.1"/>
    </source>
</evidence>